<evidence type="ECO:0000256" key="1">
    <source>
        <dbReference type="SAM" id="MobiDB-lite"/>
    </source>
</evidence>
<dbReference type="InterPro" id="IPR021109">
    <property type="entry name" value="Peptidase_aspartic_dom_sf"/>
</dbReference>
<evidence type="ECO:0000313" key="3">
    <source>
        <dbReference type="Proteomes" id="UP000574390"/>
    </source>
</evidence>
<feature type="non-terminal residue" evidence="2">
    <location>
        <position position="422"/>
    </location>
</feature>
<dbReference type="GO" id="GO:0004190">
    <property type="term" value="F:aspartic-type endopeptidase activity"/>
    <property type="evidence" value="ECO:0007669"/>
    <property type="project" value="InterPro"/>
</dbReference>
<name>A0A7J6TBJ7_PEROL</name>
<dbReference type="EMBL" id="JABANM010008516">
    <property type="protein sequence ID" value="KAF4742485.1"/>
    <property type="molecule type" value="Genomic_DNA"/>
</dbReference>
<sequence length="422" mass="47071">MSELRKNVVKFSGTPEEDVEEWLDKLDMVAGPDGFNLNYHDQALLLRLSVSGDAYQAVLMVRPGDPKTDPLQKGYLARVRSELRKRFGKSPDQAVNQLCDISFTNYNTVDEYATAINRLVRQTFPNIHRACQGELKKIFFYRGLPHNFPASASIKPFCLDPTSTFEQVLEKARLYFDSNSEARVAAPGVRRNIGKGGKGRGKGKGRRGNHFFKQADSGRDKVHCEFCHRRNHTVETCRDLARARMLLKVSKLGERFKPISSSLPLLAEPEYGLTCLVDSGSSDTIITQAAIEKVYGDKLPVARQSVAISTIKGPQYCDVHNIPSYVLSCNLLNDKHMEVLVVKADHLVKVGDHSVDVILGCDWIRKHAPIVMKKVGTNELTIDLAQEQPRVAAAAASINRQETLTNDGFKQTAVIEDTDFRA</sequence>
<dbReference type="PROSITE" id="PS00141">
    <property type="entry name" value="ASP_PROTEASE"/>
    <property type="match status" value="1"/>
</dbReference>
<dbReference type="SUPFAM" id="SSF50630">
    <property type="entry name" value="Acid proteases"/>
    <property type="match status" value="1"/>
</dbReference>
<evidence type="ECO:0000313" key="2">
    <source>
        <dbReference type="EMBL" id="KAF4742485.1"/>
    </source>
</evidence>
<protein>
    <submittedName>
        <fullName evidence="2">Uncharacterized protein</fullName>
    </submittedName>
</protein>
<feature type="compositionally biased region" description="Basic residues" evidence="1">
    <location>
        <begin position="197"/>
        <end position="210"/>
    </location>
</feature>
<reference evidence="2 3" key="1">
    <citation type="submission" date="2020-04" db="EMBL/GenBank/DDBJ databases">
        <title>Perkinsus olseni comparative genomics.</title>
        <authorList>
            <person name="Bogema D.R."/>
        </authorList>
    </citation>
    <scope>NUCLEOTIDE SEQUENCE [LARGE SCALE GENOMIC DNA]</scope>
    <source>
        <strain evidence="2">ATCC PRA-205</strain>
    </source>
</reference>
<proteinExistence type="predicted"/>
<accession>A0A7J6TBJ7</accession>
<dbReference type="AlphaFoldDB" id="A0A7J6TBJ7"/>
<dbReference type="InterPro" id="IPR001969">
    <property type="entry name" value="Aspartic_peptidase_AS"/>
</dbReference>
<organism evidence="2 3">
    <name type="scientific">Perkinsus olseni</name>
    <name type="common">Perkinsus atlanticus</name>
    <dbReference type="NCBI Taxonomy" id="32597"/>
    <lineage>
        <taxon>Eukaryota</taxon>
        <taxon>Sar</taxon>
        <taxon>Alveolata</taxon>
        <taxon>Perkinsozoa</taxon>
        <taxon>Perkinsea</taxon>
        <taxon>Perkinsida</taxon>
        <taxon>Perkinsidae</taxon>
        <taxon>Perkinsus</taxon>
    </lineage>
</organism>
<gene>
    <name evidence="2" type="ORF">FOZ62_024642</name>
</gene>
<feature type="region of interest" description="Disordered" evidence="1">
    <location>
        <begin position="190"/>
        <end position="212"/>
    </location>
</feature>
<dbReference type="Proteomes" id="UP000574390">
    <property type="component" value="Unassembled WGS sequence"/>
</dbReference>
<comment type="caution">
    <text evidence="2">The sequence shown here is derived from an EMBL/GenBank/DDBJ whole genome shotgun (WGS) entry which is preliminary data.</text>
</comment>
<dbReference type="Gene3D" id="2.40.70.10">
    <property type="entry name" value="Acid Proteases"/>
    <property type="match status" value="1"/>
</dbReference>
<dbReference type="GO" id="GO:0006508">
    <property type="term" value="P:proteolysis"/>
    <property type="evidence" value="ECO:0007669"/>
    <property type="project" value="InterPro"/>
</dbReference>